<feature type="compositionally biased region" description="Basic and acidic residues" evidence="1">
    <location>
        <begin position="82"/>
        <end position="101"/>
    </location>
</feature>
<dbReference type="AlphaFoldDB" id="A0AAD7RRD2"/>
<sequence>MAACGACRMERVAPPQETHPGNGPGSAQPQKGQAVNRQVSGPLAAGRGQGGPQVFVPVQLHMWAWLQEGVSGNVSLKSCETLREKKNSQETKRRWILDRSPGRRSKRLVRPEISTSLPRIPQGNAWASLRAQKSTPISKTTGHFSSQSKRPRQKRTRALDSFL</sequence>
<feature type="compositionally biased region" description="Polar residues" evidence="1">
    <location>
        <begin position="25"/>
        <end position="39"/>
    </location>
</feature>
<reference evidence="2" key="1">
    <citation type="journal article" date="2023" name="Science">
        <title>Genome structures resolve the early diversification of teleost fishes.</title>
        <authorList>
            <person name="Parey E."/>
            <person name="Louis A."/>
            <person name="Montfort J."/>
            <person name="Bouchez O."/>
            <person name="Roques C."/>
            <person name="Iampietro C."/>
            <person name="Lluch J."/>
            <person name="Castinel A."/>
            <person name="Donnadieu C."/>
            <person name="Desvignes T."/>
            <person name="Floi Bucao C."/>
            <person name="Jouanno E."/>
            <person name="Wen M."/>
            <person name="Mejri S."/>
            <person name="Dirks R."/>
            <person name="Jansen H."/>
            <person name="Henkel C."/>
            <person name="Chen W.J."/>
            <person name="Zahm M."/>
            <person name="Cabau C."/>
            <person name="Klopp C."/>
            <person name="Thompson A.W."/>
            <person name="Robinson-Rechavi M."/>
            <person name="Braasch I."/>
            <person name="Lecointre G."/>
            <person name="Bobe J."/>
            <person name="Postlethwait J.H."/>
            <person name="Berthelot C."/>
            <person name="Roest Crollius H."/>
            <person name="Guiguen Y."/>
        </authorList>
    </citation>
    <scope>NUCLEOTIDE SEQUENCE</scope>
    <source>
        <strain evidence="2">NC1722</strain>
    </source>
</reference>
<feature type="region of interest" description="Disordered" evidence="1">
    <location>
        <begin position="131"/>
        <end position="163"/>
    </location>
</feature>
<protein>
    <submittedName>
        <fullName evidence="2">Uncharacterized protein</fullName>
    </submittedName>
</protein>
<feature type="region of interest" description="Disordered" evidence="1">
    <location>
        <begin position="1"/>
        <end position="48"/>
    </location>
</feature>
<accession>A0AAD7RRD2</accession>
<feature type="region of interest" description="Disordered" evidence="1">
    <location>
        <begin position="82"/>
        <end position="108"/>
    </location>
</feature>
<keyword evidence="3" id="KW-1185">Reference proteome</keyword>
<dbReference type="EMBL" id="JAINUG010000190">
    <property type="protein sequence ID" value="KAJ8388775.1"/>
    <property type="molecule type" value="Genomic_DNA"/>
</dbReference>
<proteinExistence type="predicted"/>
<organism evidence="2 3">
    <name type="scientific">Aldrovandia affinis</name>
    <dbReference type="NCBI Taxonomy" id="143900"/>
    <lineage>
        <taxon>Eukaryota</taxon>
        <taxon>Metazoa</taxon>
        <taxon>Chordata</taxon>
        <taxon>Craniata</taxon>
        <taxon>Vertebrata</taxon>
        <taxon>Euteleostomi</taxon>
        <taxon>Actinopterygii</taxon>
        <taxon>Neopterygii</taxon>
        <taxon>Teleostei</taxon>
        <taxon>Notacanthiformes</taxon>
        <taxon>Halosauridae</taxon>
        <taxon>Aldrovandia</taxon>
    </lineage>
</organism>
<feature type="compositionally biased region" description="Polar residues" evidence="1">
    <location>
        <begin position="131"/>
        <end position="148"/>
    </location>
</feature>
<evidence type="ECO:0000256" key="1">
    <source>
        <dbReference type="SAM" id="MobiDB-lite"/>
    </source>
</evidence>
<gene>
    <name evidence="2" type="ORF">AAFF_G00130080</name>
</gene>
<dbReference type="Proteomes" id="UP001221898">
    <property type="component" value="Unassembled WGS sequence"/>
</dbReference>
<evidence type="ECO:0000313" key="3">
    <source>
        <dbReference type="Proteomes" id="UP001221898"/>
    </source>
</evidence>
<evidence type="ECO:0000313" key="2">
    <source>
        <dbReference type="EMBL" id="KAJ8388775.1"/>
    </source>
</evidence>
<name>A0AAD7RRD2_9TELE</name>
<comment type="caution">
    <text evidence="2">The sequence shown here is derived from an EMBL/GenBank/DDBJ whole genome shotgun (WGS) entry which is preliminary data.</text>
</comment>